<reference evidence="1 2" key="1">
    <citation type="submission" date="2020-08" db="EMBL/GenBank/DDBJ databases">
        <title>Bridging the membrane lipid divide: bacteria of the FCB group superphylum have the potential to synthesize archaeal ether lipids.</title>
        <authorList>
            <person name="Villanueva L."/>
            <person name="Von Meijenfeldt F.A.B."/>
            <person name="Westbye A.B."/>
            <person name="Yadav S."/>
            <person name="Hopmans E.C."/>
            <person name="Dutilh B.E."/>
            <person name="Sinninghe Damste J.S."/>
        </authorList>
    </citation>
    <scope>NUCLEOTIDE SEQUENCE [LARGE SCALE GENOMIC DNA]</scope>
    <source>
        <strain evidence="1">NIOZ-UU27</strain>
    </source>
</reference>
<evidence type="ECO:0000313" key="2">
    <source>
        <dbReference type="Proteomes" id="UP000650524"/>
    </source>
</evidence>
<dbReference type="AlphaFoldDB" id="A0A8J6MXD7"/>
<sequence length="264" mass="29553">MTSVAKLKEETGRIAKVAWVTLGMPLNFQMIKERVDGIIDVEALIIATLLVMERDRIATDLPAWINRFSSLINFQKLKTVFRRLPEKHSELVAANLNQAYFTSTSRAFRNVFGLKANALGTADETISLRTRKINTIENVAQACLMIKNRLIYGTGFRADLITLTHIANIGMKGTVLARLMSADNSTVSRVLNDLKASRFLNQEGERAGAFDPYPGMFISVATVSNLCEMMDAMQFSLYDLKKGTLANLNLRHDAFGRKILEKLF</sequence>
<protein>
    <submittedName>
        <fullName evidence="1">Uncharacterized protein</fullName>
    </submittedName>
</protein>
<comment type="caution">
    <text evidence="1">The sequence shown here is derived from an EMBL/GenBank/DDBJ whole genome shotgun (WGS) entry which is preliminary data.</text>
</comment>
<gene>
    <name evidence="1" type="ORF">H8E19_02790</name>
</gene>
<proteinExistence type="predicted"/>
<organism evidence="1 2">
    <name type="scientific">Candidatus Desulfacyla euxinica</name>
    <dbReference type="NCBI Taxonomy" id="2841693"/>
    <lineage>
        <taxon>Bacteria</taxon>
        <taxon>Deltaproteobacteria</taxon>
        <taxon>Candidatus Desulfacyla</taxon>
    </lineage>
</organism>
<accession>A0A8J6MXD7</accession>
<evidence type="ECO:0000313" key="1">
    <source>
        <dbReference type="EMBL" id="MBC8176305.1"/>
    </source>
</evidence>
<dbReference type="Proteomes" id="UP000650524">
    <property type="component" value="Unassembled WGS sequence"/>
</dbReference>
<dbReference type="EMBL" id="JACNJD010000124">
    <property type="protein sequence ID" value="MBC8176305.1"/>
    <property type="molecule type" value="Genomic_DNA"/>
</dbReference>
<name>A0A8J6MXD7_9DELT</name>